<dbReference type="Proteomes" id="UP000724874">
    <property type="component" value="Unassembled WGS sequence"/>
</dbReference>
<dbReference type="PROSITE" id="PS50090">
    <property type="entry name" value="MYB_LIKE"/>
    <property type="match status" value="4"/>
</dbReference>
<evidence type="ECO:0000256" key="3">
    <source>
        <dbReference type="ARBA" id="ARBA00023163"/>
    </source>
</evidence>
<dbReference type="GO" id="GO:0001006">
    <property type="term" value="F:RNA polymerase III type 3 promoter sequence-specific DNA binding"/>
    <property type="evidence" value="ECO:0007669"/>
    <property type="project" value="TreeGrafter"/>
</dbReference>
<evidence type="ECO:0000256" key="4">
    <source>
        <dbReference type="ARBA" id="ARBA00023242"/>
    </source>
</evidence>
<dbReference type="Gene3D" id="1.10.10.60">
    <property type="entry name" value="Homeodomain-like"/>
    <property type="match status" value="4"/>
</dbReference>
<dbReference type="InterPro" id="IPR051575">
    <property type="entry name" value="Myb-like_DNA-bd"/>
</dbReference>
<proteinExistence type="predicted"/>
<keyword evidence="3" id="KW-0804">Transcription</keyword>
<evidence type="ECO:0000313" key="8">
    <source>
        <dbReference type="Proteomes" id="UP000724874"/>
    </source>
</evidence>
<keyword evidence="4" id="KW-0539">Nucleus</keyword>
<dbReference type="CDD" id="cd00167">
    <property type="entry name" value="SANT"/>
    <property type="match status" value="3"/>
</dbReference>
<organism evidence="7 8">
    <name type="scientific">Gymnopilus junonius</name>
    <name type="common">Spectacular rustgill mushroom</name>
    <name type="synonym">Gymnopilus spectabilis subsp. junonius</name>
    <dbReference type="NCBI Taxonomy" id="109634"/>
    <lineage>
        <taxon>Eukaryota</taxon>
        <taxon>Fungi</taxon>
        <taxon>Dikarya</taxon>
        <taxon>Basidiomycota</taxon>
        <taxon>Agaricomycotina</taxon>
        <taxon>Agaricomycetes</taxon>
        <taxon>Agaricomycetidae</taxon>
        <taxon>Agaricales</taxon>
        <taxon>Agaricineae</taxon>
        <taxon>Hymenogastraceae</taxon>
        <taxon>Gymnopilus</taxon>
    </lineage>
</organism>
<feature type="domain" description="Myb-like" evidence="5">
    <location>
        <begin position="139"/>
        <end position="191"/>
    </location>
</feature>
<keyword evidence="2" id="KW-0238">DNA-binding</keyword>
<dbReference type="GO" id="GO:0042796">
    <property type="term" value="P:snRNA transcription by RNA polymerase III"/>
    <property type="evidence" value="ECO:0007669"/>
    <property type="project" value="TreeGrafter"/>
</dbReference>
<dbReference type="InterPro" id="IPR009057">
    <property type="entry name" value="Homeodomain-like_sf"/>
</dbReference>
<dbReference type="SMART" id="SM00717">
    <property type="entry name" value="SANT"/>
    <property type="match status" value="4"/>
</dbReference>
<dbReference type="SUPFAM" id="SSF46689">
    <property type="entry name" value="Homeodomain-like"/>
    <property type="match status" value="3"/>
</dbReference>
<dbReference type="InterPro" id="IPR017930">
    <property type="entry name" value="Myb_dom"/>
</dbReference>
<evidence type="ECO:0000256" key="2">
    <source>
        <dbReference type="ARBA" id="ARBA00023125"/>
    </source>
</evidence>
<reference evidence="7" key="1">
    <citation type="submission" date="2020-11" db="EMBL/GenBank/DDBJ databases">
        <authorList>
            <consortium name="DOE Joint Genome Institute"/>
            <person name="Ahrendt S."/>
            <person name="Riley R."/>
            <person name="Andreopoulos W."/>
            <person name="LaButti K."/>
            <person name="Pangilinan J."/>
            <person name="Ruiz-duenas F.J."/>
            <person name="Barrasa J.M."/>
            <person name="Sanchez-Garcia M."/>
            <person name="Camarero S."/>
            <person name="Miyauchi S."/>
            <person name="Serrano A."/>
            <person name="Linde D."/>
            <person name="Babiker R."/>
            <person name="Drula E."/>
            <person name="Ayuso-Fernandez I."/>
            <person name="Pacheco R."/>
            <person name="Padilla G."/>
            <person name="Ferreira P."/>
            <person name="Barriuso J."/>
            <person name="Kellner H."/>
            <person name="Castanera R."/>
            <person name="Alfaro M."/>
            <person name="Ramirez L."/>
            <person name="Pisabarro A.G."/>
            <person name="Kuo A."/>
            <person name="Tritt A."/>
            <person name="Lipzen A."/>
            <person name="He G."/>
            <person name="Yan M."/>
            <person name="Ng V."/>
            <person name="Cullen D."/>
            <person name="Martin F."/>
            <person name="Rosso M.-N."/>
            <person name="Henrissat B."/>
            <person name="Hibbett D."/>
            <person name="Martinez A.T."/>
            <person name="Grigoriev I.V."/>
        </authorList>
    </citation>
    <scope>NUCLEOTIDE SEQUENCE</scope>
    <source>
        <strain evidence="7">AH 44721</strain>
    </source>
</reference>
<dbReference type="GO" id="GO:0019185">
    <property type="term" value="C:snRNA-activating protein complex"/>
    <property type="evidence" value="ECO:0007669"/>
    <property type="project" value="TreeGrafter"/>
</dbReference>
<keyword evidence="8" id="KW-1185">Reference proteome</keyword>
<name>A0A9P5NRS2_GYMJU</name>
<comment type="caution">
    <text evidence="7">The sequence shown here is derived from an EMBL/GenBank/DDBJ whole genome shotgun (WGS) entry which is preliminary data.</text>
</comment>
<evidence type="ECO:0000256" key="1">
    <source>
        <dbReference type="ARBA" id="ARBA00023015"/>
    </source>
</evidence>
<feature type="domain" description="Myb-like" evidence="5">
    <location>
        <begin position="243"/>
        <end position="286"/>
    </location>
</feature>
<evidence type="ECO:0000259" key="5">
    <source>
        <dbReference type="PROSITE" id="PS50090"/>
    </source>
</evidence>
<dbReference type="PROSITE" id="PS51294">
    <property type="entry name" value="HTH_MYB"/>
    <property type="match status" value="2"/>
</dbReference>
<evidence type="ECO:0000259" key="6">
    <source>
        <dbReference type="PROSITE" id="PS51294"/>
    </source>
</evidence>
<dbReference type="InterPro" id="IPR001005">
    <property type="entry name" value="SANT/Myb"/>
</dbReference>
<dbReference type="EMBL" id="JADNYJ010000040">
    <property type="protein sequence ID" value="KAF8901733.1"/>
    <property type="molecule type" value="Genomic_DNA"/>
</dbReference>
<feature type="domain" description="HTH myb-type" evidence="6">
    <location>
        <begin position="250"/>
        <end position="286"/>
    </location>
</feature>
<protein>
    <submittedName>
        <fullName evidence="7">Uncharacterized protein</fullName>
    </submittedName>
</protein>
<sequence>MLSPYIPFLRSVPLVKAKDIETLALAVRRENERLQAYKRTQAPDSNLDLDKNLEELDWTTIAEKVSDSSSVKRTPTECRVIWVGDQHPSLNHGQWPNSELDKLNAIVQEYTEKKNPVDWVNVAELLGNNRTPIDCMRHGTPQHRHNWTAEADQKLLHAVECSGIDNWQLVARKVSEYVTPSQCQGRWQKTLNPALKRRTWTIEEDERLRKAVAGYGNSWVQVAAAIPGRTNDQCRERWTEYLRPCATGVTWTEAEDIRLLELVEKHGNKWALISSTIGNNKTGQNVGDSSSFMACGAYILQVSIALREA</sequence>
<dbReference type="GO" id="GO:0042795">
    <property type="term" value="P:snRNA transcription by RNA polymerase II"/>
    <property type="evidence" value="ECO:0007669"/>
    <property type="project" value="TreeGrafter"/>
</dbReference>
<dbReference type="GO" id="GO:0000978">
    <property type="term" value="F:RNA polymerase II cis-regulatory region sequence-specific DNA binding"/>
    <property type="evidence" value="ECO:0007669"/>
    <property type="project" value="TreeGrafter"/>
</dbReference>
<dbReference type="OrthoDB" id="2143914at2759"/>
<feature type="domain" description="Myb-like" evidence="5">
    <location>
        <begin position="192"/>
        <end position="242"/>
    </location>
</feature>
<dbReference type="Pfam" id="PF00249">
    <property type="entry name" value="Myb_DNA-binding"/>
    <property type="match status" value="1"/>
</dbReference>
<gene>
    <name evidence="7" type="ORF">CPB84DRAFT_953074</name>
</gene>
<dbReference type="PANTHER" id="PTHR46621">
    <property type="entry name" value="SNRNA-ACTIVATING PROTEIN COMPLEX SUBUNIT 4"/>
    <property type="match status" value="1"/>
</dbReference>
<keyword evidence="1" id="KW-0805">Transcription regulation</keyword>
<dbReference type="Pfam" id="PF13921">
    <property type="entry name" value="Myb_DNA-bind_6"/>
    <property type="match status" value="2"/>
</dbReference>
<evidence type="ECO:0000313" key="7">
    <source>
        <dbReference type="EMBL" id="KAF8901733.1"/>
    </source>
</evidence>
<dbReference type="AlphaFoldDB" id="A0A9P5NRS2"/>
<dbReference type="PANTHER" id="PTHR46621:SF1">
    <property type="entry name" value="SNRNA-ACTIVATING PROTEIN COMPLEX SUBUNIT 4"/>
    <property type="match status" value="1"/>
</dbReference>
<accession>A0A9P5NRS2</accession>
<feature type="domain" description="HTH myb-type" evidence="6">
    <location>
        <begin position="192"/>
        <end position="246"/>
    </location>
</feature>
<feature type="domain" description="Myb-like" evidence="5">
    <location>
        <begin position="87"/>
        <end position="135"/>
    </location>
</feature>